<sequence length="263" mass="30094">MSMNQEKIRLSVKDRSSQDVSEFDSTLWSLAHHIARVENNIGMRRRVGCTYTRMRIHGVQSAAGMPVEQAALHTSYDLLVWRHTPMCRWQKEAAMFSSNLHDAVLVQSSWRTRGSKCTCHKQRKCPWCSKALRLDISDRAAEISLSRKIVREAVCPFIVFHHQRSERGTHVDSCDARGLATMKVSQRVRLARTCNHHKKGLIGATRLLILGKVRERRGRTRTFQNSWLSGWLAILVEEFVVVGKRFGRKARGTFEKSSADPPD</sequence>
<gene>
    <name evidence="1" type="ORF">HDK90DRAFT_35237</name>
</gene>
<comment type="caution">
    <text evidence="1">The sequence shown here is derived from an EMBL/GenBank/DDBJ whole genome shotgun (WGS) entry which is preliminary data.</text>
</comment>
<evidence type="ECO:0000313" key="2">
    <source>
        <dbReference type="Proteomes" id="UP001492380"/>
    </source>
</evidence>
<name>A0ABR1Z483_9PEZI</name>
<dbReference type="EMBL" id="JBBWRZ010000001">
    <property type="protein sequence ID" value="KAK8247189.1"/>
    <property type="molecule type" value="Genomic_DNA"/>
</dbReference>
<organism evidence="1 2">
    <name type="scientific">Phyllosticta capitalensis</name>
    <dbReference type="NCBI Taxonomy" id="121624"/>
    <lineage>
        <taxon>Eukaryota</taxon>
        <taxon>Fungi</taxon>
        <taxon>Dikarya</taxon>
        <taxon>Ascomycota</taxon>
        <taxon>Pezizomycotina</taxon>
        <taxon>Dothideomycetes</taxon>
        <taxon>Dothideomycetes incertae sedis</taxon>
        <taxon>Botryosphaeriales</taxon>
        <taxon>Phyllostictaceae</taxon>
        <taxon>Phyllosticta</taxon>
    </lineage>
</organism>
<accession>A0ABR1Z483</accession>
<evidence type="ECO:0000313" key="1">
    <source>
        <dbReference type="EMBL" id="KAK8247189.1"/>
    </source>
</evidence>
<protein>
    <submittedName>
        <fullName evidence="1">Uncharacterized protein</fullName>
    </submittedName>
</protein>
<dbReference type="Proteomes" id="UP001492380">
    <property type="component" value="Unassembled WGS sequence"/>
</dbReference>
<keyword evidence="2" id="KW-1185">Reference proteome</keyword>
<proteinExistence type="predicted"/>
<reference evidence="1 2" key="1">
    <citation type="submission" date="2024-04" db="EMBL/GenBank/DDBJ databases">
        <title>Phyllosticta paracitricarpa is synonymous to the EU quarantine fungus P. citricarpa based on phylogenomic analyses.</title>
        <authorList>
            <consortium name="Lawrence Berkeley National Laboratory"/>
            <person name="Van Ingen-Buijs V.A."/>
            <person name="Van Westerhoven A.C."/>
            <person name="Haridas S."/>
            <person name="Skiadas P."/>
            <person name="Martin F."/>
            <person name="Groenewald J.Z."/>
            <person name="Crous P.W."/>
            <person name="Seidl M.F."/>
        </authorList>
    </citation>
    <scope>NUCLEOTIDE SEQUENCE [LARGE SCALE GENOMIC DNA]</scope>
    <source>
        <strain evidence="1 2">CBS 123374</strain>
    </source>
</reference>